<dbReference type="Proteomes" id="UP000186955">
    <property type="component" value="Unassembled WGS sequence"/>
</dbReference>
<proteinExistence type="predicted"/>
<protein>
    <recommendedName>
        <fullName evidence="3">Cytidyltransferase-like domain-containing protein</fullName>
    </recommendedName>
</protein>
<evidence type="ECO:0000313" key="2">
    <source>
        <dbReference type="Proteomes" id="UP000186955"/>
    </source>
</evidence>
<evidence type="ECO:0008006" key="3">
    <source>
        <dbReference type="Google" id="ProtNLM"/>
    </source>
</evidence>
<dbReference type="STRING" id="1316194.A0A1Q5UFD3"/>
<comment type="caution">
    <text evidence="1">The sequence shown here is derived from an EMBL/GenBank/DDBJ whole genome shotgun (WGS) entry which is preliminary data.</text>
</comment>
<keyword evidence="2" id="KW-1185">Reference proteome</keyword>
<sequence>MALKEARLASVPELSNTQPLEGTLQPERENLILVYGGSFNPPHRGHINALLSGLRPEIAAIAIIILPTEDFHLRNKIANSHPDFFLQQSRRANIMDAIPSIPKGKVWVWTSTWYPFKPFMEALVRLTEADGFKTVFVNLIGPDKVNPRDPLMLKPYKLARVLVTNKSRHIATEFLPNGKPAMWNGFGEWTCCMTSYEDDNTGAGPEEIVLWSCKGLDDSIPGKIGYYLQYARPRSTGINSTNIRRALTERHFDETSLNHLSTEALLDLLEPFLQEN</sequence>
<reference evidence="1 2" key="1">
    <citation type="submission" date="2016-10" db="EMBL/GenBank/DDBJ databases">
        <title>Genome sequence of the ascomycete fungus Penicillium subrubescens.</title>
        <authorList>
            <person name="De Vries R.P."/>
            <person name="Peng M."/>
            <person name="Dilokpimol A."/>
            <person name="Hilden K."/>
            <person name="Makela M.R."/>
            <person name="Grigoriev I."/>
            <person name="Riley R."/>
            <person name="Granchi Z."/>
        </authorList>
    </citation>
    <scope>NUCLEOTIDE SEQUENCE [LARGE SCALE GENOMIC DNA]</scope>
    <source>
        <strain evidence="1 2">CBS 132785</strain>
    </source>
</reference>
<gene>
    <name evidence="1" type="ORF">PENSUB_3334</name>
</gene>
<evidence type="ECO:0000313" key="1">
    <source>
        <dbReference type="EMBL" id="OKP11163.1"/>
    </source>
</evidence>
<name>A0A1Q5UFD3_9EURO</name>
<dbReference type="AlphaFoldDB" id="A0A1Q5UFD3"/>
<dbReference type="SUPFAM" id="SSF52374">
    <property type="entry name" value="Nucleotidylyl transferase"/>
    <property type="match status" value="1"/>
</dbReference>
<organism evidence="1 2">
    <name type="scientific">Penicillium subrubescens</name>
    <dbReference type="NCBI Taxonomy" id="1316194"/>
    <lineage>
        <taxon>Eukaryota</taxon>
        <taxon>Fungi</taxon>
        <taxon>Dikarya</taxon>
        <taxon>Ascomycota</taxon>
        <taxon>Pezizomycotina</taxon>
        <taxon>Eurotiomycetes</taxon>
        <taxon>Eurotiomycetidae</taxon>
        <taxon>Eurotiales</taxon>
        <taxon>Aspergillaceae</taxon>
        <taxon>Penicillium</taxon>
    </lineage>
</organism>
<dbReference type="Gene3D" id="3.40.50.620">
    <property type="entry name" value="HUPs"/>
    <property type="match status" value="1"/>
</dbReference>
<dbReference type="EMBL" id="MNBE01000294">
    <property type="protein sequence ID" value="OKP11163.1"/>
    <property type="molecule type" value="Genomic_DNA"/>
</dbReference>
<accession>A0A1Q5UFD3</accession>
<dbReference type="InterPro" id="IPR014729">
    <property type="entry name" value="Rossmann-like_a/b/a_fold"/>
</dbReference>
<dbReference type="OrthoDB" id="3558741at2759"/>